<keyword evidence="3" id="KW-1185">Reference proteome</keyword>
<dbReference type="EMBL" id="BQNB010016422">
    <property type="protein sequence ID" value="GJT51605.1"/>
    <property type="molecule type" value="Genomic_DNA"/>
</dbReference>
<accession>A0ABQ5EL35</accession>
<dbReference type="Proteomes" id="UP001151760">
    <property type="component" value="Unassembled WGS sequence"/>
</dbReference>
<name>A0ABQ5EL35_9ASTR</name>
<gene>
    <name evidence="2" type="ORF">Tco_0977762</name>
</gene>
<feature type="region of interest" description="Disordered" evidence="1">
    <location>
        <begin position="513"/>
        <end position="538"/>
    </location>
</feature>
<protein>
    <submittedName>
        <fullName evidence="2">Uncharacterized protein</fullName>
    </submittedName>
</protein>
<reference evidence="2" key="1">
    <citation type="journal article" date="2022" name="Int. J. Mol. Sci.">
        <title>Draft Genome of Tanacetum Coccineum: Genomic Comparison of Closely Related Tanacetum-Family Plants.</title>
        <authorList>
            <person name="Yamashiro T."/>
            <person name="Shiraishi A."/>
            <person name="Nakayama K."/>
            <person name="Satake H."/>
        </authorList>
    </citation>
    <scope>NUCLEOTIDE SEQUENCE</scope>
</reference>
<evidence type="ECO:0000313" key="2">
    <source>
        <dbReference type="EMBL" id="GJT51605.1"/>
    </source>
</evidence>
<comment type="caution">
    <text evidence="2">The sequence shown here is derived from an EMBL/GenBank/DDBJ whole genome shotgun (WGS) entry which is preliminary data.</text>
</comment>
<organism evidence="2 3">
    <name type="scientific">Tanacetum coccineum</name>
    <dbReference type="NCBI Taxonomy" id="301880"/>
    <lineage>
        <taxon>Eukaryota</taxon>
        <taxon>Viridiplantae</taxon>
        <taxon>Streptophyta</taxon>
        <taxon>Embryophyta</taxon>
        <taxon>Tracheophyta</taxon>
        <taxon>Spermatophyta</taxon>
        <taxon>Magnoliopsida</taxon>
        <taxon>eudicotyledons</taxon>
        <taxon>Gunneridae</taxon>
        <taxon>Pentapetalae</taxon>
        <taxon>asterids</taxon>
        <taxon>campanulids</taxon>
        <taxon>Asterales</taxon>
        <taxon>Asteraceae</taxon>
        <taxon>Asteroideae</taxon>
        <taxon>Anthemideae</taxon>
        <taxon>Anthemidinae</taxon>
        <taxon>Tanacetum</taxon>
    </lineage>
</organism>
<reference evidence="2" key="2">
    <citation type="submission" date="2022-01" db="EMBL/GenBank/DDBJ databases">
        <authorList>
            <person name="Yamashiro T."/>
            <person name="Shiraishi A."/>
            <person name="Satake H."/>
            <person name="Nakayama K."/>
        </authorList>
    </citation>
    <scope>NUCLEOTIDE SEQUENCE</scope>
</reference>
<evidence type="ECO:0000313" key="3">
    <source>
        <dbReference type="Proteomes" id="UP001151760"/>
    </source>
</evidence>
<evidence type="ECO:0000256" key="1">
    <source>
        <dbReference type="SAM" id="MobiDB-lite"/>
    </source>
</evidence>
<sequence length="538" mass="62164">MDDLNITMEEYIRLEEEKAQRHGRTFNWQTATYGKMKYCKDKDDSFTNFKTEYPAIVFDYTSDTTLSCEPMVSPLNNNEINFKISFDESDDEDYMVIFDENLFSYKIIYVDNLKTDSENENDKVNMPSSPSPEPTIGYIDDLDFFKDFENEFLTIAYNDDLKSKSDPLIEPSVSSRHIDKFETSLSEYDEEEQNILYFNDSFPLNIWHLYHIGIRGTHSSDTMLRDMARILYTAMSRSSRRYRTLGDRLSMVYTRDKGQELFTSHVWRRLFEIRAPLVREFILEFLSTCRISDTEMGLDVANTLCFQLGGPPSYVFIRDLVRRLCHRMIAFSIFGRGQAHKKVTSVDLFYLRSMDRGTANVPYLLAQYLFRHAEGRKSGASLSGGHFIGRHAAYFGLVSDQGLRGLLVVTSELPLIDLDELGRLNICLRVGNTWAWAPQPPPPAPRTIQQRVSRLEEEVQELRRSIVGLRGDVVRPITDQSRFITWMVSCMTQLMDASSHTYQAFDSTLVGSSQLPYQRRTRRRTSDASTSAPQQPDP</sequence>
<proteinExistence type="predicted"/>